<feature type="compositionally biased region" description="Polar residues" evidence="1">
    <location>
        <begin position="385"/>
        <end position="398"/>
    </location>
</feature>
<comment type="caution">
    <text evidence="2">The sequence shown here is derived from an EMBL/GenBank/DDBJ whole genome shotgun (WGS) entry which is preliminary data.</text>
</comment>
<dbReference type="EMBL" id="BTGU01000003">
    <property type="protein sequence ID" value="GMN32692.1"/>
    <property type="molecule type" value="Genomic_DNA"/>
</dbReference>
<feature type="region of interest" description="Disordered" evidence="1">
    <location>
        <begin position="194"/>
        <end position="234"/>
    </location>
</feature>
<feature type="compositionally biased region" description="Basic and acidic residues" evidence="1">
    <location>
        <begin position="218"/>
        <end position="234"/>
    </location>
</feature>
<feature type="region of interest" description="Disordered" evidence="1">
    <location>
        <begin position="356"/>
        <end position="411"/>
    </location>
</feature>
<dbReference type="PANTHER" id="PTHR33167">
    <property type="entry name" value="TRANSCRIPTION FACTOR, PUTATIVE (DUF863)-RELATED"/>
    <property type="match status" value="1"/>
</dbReference>
<evidence type="ECO:0000313" key="2">
    <source>
        <dbReference type="EMBL" id="GMN32692.1"/>
    </source>
</evidence>
<dbReference type="Pfam" id="PF05904">
    <property type="entry name" value="DUF863"/>
    <property type="match status" value="1"/>
</dbReference>
<feature type="compositionally biased region" description="Basic and acidic residues" evidence="1">
    <location>
        <begin position="493"/>
        <end position="504"/>
    </location>
</feature>
<dbReference type="Proteomes" id="UP001187192">
    <property type="component" value="Unassembled WGS sequence"/>
</dbReference>
<dbReference type="AlphaFoldDB" id="A0AA87ZD70"/>
<feature type="compositionally biased region" description="Polar residues" evidence="1">
    <location>
        <begin position="469"/>
        <end position="492"/>
    </location>
</feature>
<name>A0AA87ZD70_FICCA</name>
<reference evidence="2" key="1">
    <citation type="submission" date="2023-07" db="EMBL/GenBank/DDBJ databases">
        <title>draft genome sequence of fig (Ficus carica).</title>
        <authorList>
            <person name="Takahashi T."/>
            <person name="Nishimura K."/>
        </authorList>
    </citation>
    <scope>NUCLEOTIDE SEQUENCE</scope>
</reference>
<organism evidence="2 3">
    <name type="scientific">Ficus carica</name>
    <name type="common">Common fig</name>
    <dbReference type="NCBI Taxonomy" id="3494"/>
    <lineage>
        <taxon>Eukaryota</taxon>
        <taxon>Viridiplantae</taxon>
        <taxon>Streptophyta</taxon>
        <taxon>Embryophyta</taxon>
        <taxon>Tracheophyta</taxon>
        <taxon>Spermatophyta</taxon>
        <taxon>Magnoliopsida</taxon>
        <taxon>eudicotyledons</taxon>
        <taxon>Gunneridae</taxon>
        <taxon>Pentapetalae</taxon>
        <taxon>rosids</taxon>
        <taxon>fabids</taxon>
        <taxon>Rosales</taxon>
        <taxon>Moraceae</taxon>
        <taxon>Ficeae</taxon>
        <taxon>Ficus</taxon>
    </lineage>
</organism>
<proteinExistence type="predicted"/>
<gene>
    <name evidence="2" type="ORF">TIFTF001_003801</name>
</gene>
<evidence type="ECO:0000313" key="3">
    <source>
        <dbReference type="Proteomes" id="UP001187192"/>
    </source>
</evidence>
<protein>
    <submittedName>
        <fullName evidence="2">Uncharacterized protein</fullName>
    </submittedName>
</protein>
<evidence type="ECO:0000256" key="1">
    <source>
        <dbReference type="SAM" id="MobiDB-lite"/>
    </source>
</evidence>
<feature type="region of interest" description="Disordered" evidence="1">
    <location>
        <begin position="442"/>
        <end position="504"/>
    </location>
</feature>
<accession>A0AA87ZD70</accession>
<feature type="compositionally biased region" description="Basic and acidic residues" evidence="1">
    <location>
        <begin position="399"/>
        <end position="411"/>
    </location>
</feature>
<keyword evidence="3" id="KW-1185">Reference proteome</keyword>
<dbReference type="PANTHER" id="PTHR33167:SF29">
    <property type="entry name" value="T28K15.14 PROTEIN"/>
    <property type="match status" value="1"/>
</dbReference>
<feature type="compositionally biased region" description="Basic and acidic residues" evidence="1">
    <location>
        <begin position="366"/>
        <end position="379"/>
    </location>
</feature>
<sequence length="662" mass="74764">MLNQEIIFQKQENSGTTHSESWVIRLQVHELHRIYGMQKTLMQNINWMEFDQYDLNKVSTQPSLLPCESVKSKDLWQVELGLAHSKSQEFLEERRGLFYKFQQRPRGHERTSTSYTSHVDPDNLKLSLSIGDDNRRKQRGKRTWLDEKFSQNVIDLEESTETISNEDSGYAPHFNCAAAAVNSGSKHASLQKSVLTNDPIIPSTPEKDGSRGTLKKSSFLDDRERNSSDQDLKKCDVNDSNINLSPKKQQISSFGRWNVDLNKVYCDDSSCYSDDPMVVQPSTASSSQAFHGLVGRAEETTWTKESNICSDETSGIVHPLVNSNSNYESKEICGAKRPKFRELSGSEVVLALEAVSRQPKAGPSEEVGRNKNRPDDRNVRYALESSKSQIHTLSATSDVNHEQGKSEKDVISHSDHCKNAVQVGQGDIISALCKPCLIGDNESSNAETRQHSEEDSGNPSAIDPFSGNRRGSQAHETLSGEQNLRYSDSSEVNVEHRRENESDKVDDLVLKAAESLINISSACFQDCSVKDGGSTEMENKERETPQYSVDSFELLTLKLKECSEDDLCVSSKAPEVDFAENKDYGFKIRRGRRLKDFQRDILPGLASLSRHEIREDINILEGVLRSREYRKMRAKMADGNNWCLPARSRRSRLNYVARRRFS</sequence>
<dbReference type="InterPro" id="IPR008581">
    <property type="entry name" value="DUF863_pln"/>
</dbReference>